<feature type="domain" description="Spore germination GerAC-like C-terminal" evidence="9">
    <location>
        <begin position="214"/>
        <end position="369"/>
    </location>
</feature>
<evidence type="ECO:0000313" key="12">
    <source>
        <dbReference type="Proteomes" id="UP001596109"/>
    </source>
</evidence>
<protein>
    <submittedName>
        <fullName evidence="11">Ger(X)C family spore germination protein</fullName>
    </submittedName>
</protein>
<dbReference type="EMBL" id="JBHSNO010000015">
    <property type="protein sequence ID" value="MFC5591179.1"/>
    <property type="molecule type" value="Genomic_DNA"/>
</dbReference>
<feature type="domain" description="Spore germination protein N-terminal" evidence="10">
    <location>
        <begin position="21"/>
        <end position="197"/>
    </location>
</feature>
<feature type="chain" id="PRO_5046714046" evidence="8">
    <location>
        <begin position="20"/>
        <end position="384"/>
    </location>
</feature>
<dbReference type="PROSITE" id="PS51257">
    <property type="entry name" value="PROKAR_LIPOPROTEIN"/>
    <property type="match status" value="1"/>
</dbReference>
<evidence type="ECO:0000256" key="6">
    <source>
        <dbReference type="ARBA" id="ARBA00023139"/>
    </source>
</evidence>
<feature type="signal peptide" evidence="8">
    <location>
        <begin position="1"/>
        <end position="19"/>
    </location>
</feature>
<gene>
    <name evidence="11" type="ORF">ACFPRA_20055</name>
</gene>
<dbReference type="NCBIfam" id="TIGR02887">
    <property type="entry name" value="spore_ger_x_C"/>
    <property type="match status" value="1"/>
</dbReference>
<evidence type="ECO:0000256" key="5">
    <source>
        <dbReference type="ARBA" id="ARBA00023136"/>
    </source>
</evidence>
<keyword evidence="6" id="KW-0564">Palmitate</keyword>
<dbReference type="InterPro" id="IPR057336">
    <property type="entry name" value="GerAC_N"/>
</dbReference>
<dbReference type="InterPro" id="IPR046953">
    <property type="entry name" value="Spore_GerAC-like_C"/>
</dbReference>
<dbReference type="InterPro" id="IPR008844">
    <property type="entry name" value="Spore_GerAC-like"/>
</dbReference>
<evidence type="ECO:0000259" key="10">
    <source>
        <dbReference type="Pfam" id="PF25198"/>
    </source>
</evidence>
<evidence type="ECO:0000256" key="1">
    <source>
        <dbReference type="ARBA" id="ARBA00004635"/>
    </source>
</evidence>
<evidence type="ECO:0000256" key="2">
    <source>
        <dbReference type="ARBA" id="ARBA00007886"/>
    </source>
</evidence>
<dbReference type="PANTHER" id="PTHR35789:SF1">
    <property type="entry name" value="SPORE GERMINATION PROTEIN B3"/>
    <property type="match status" value="1"/>
</dbReference>
<reference evidence="12" key="1">
    <citation type="journal article" date="2019" name="Int. J. Syst. Evol. Microbiol.">
        <title>The Global Catalogue of Microorganisms (GCM) 10K type strain sequencing project: providing services to taxonomists for standard genome sequencing and annotation.</title>
        <authorList>
            <consortium name="The Broad Institute Genomics Platform"/>
            <consortium name="The Broad Institute Genome Sequencing Center for Infectious Disease"/>
            <person name="Wu L."/>
            <person name="Ma J."/>
        </authorList>
    </citation>
    <scope>NUCLEOTIDE SEQUENCE [LARGE SCALE GENOMIC DNA]</scope>
    <source>
        <strain evidence="12">CGMCC 4.1434</strain>
    </source>
</reference>
<dbReference type="Proteomes" id="UP001596109">
    <property type="component" value="Unassembled WGS sequence"/>
</dbReference>
<evidence type="ECO:0000256" key="3">
    <source>
        <dbReference type="ARBA" id="ARBA00022544"/>
    </source>
</evidence>
<evidence type="ECO:0000256" key="7">
    <source>
        <dbReference type="ARBA" id="ARBA00023288"/>
    </source>
</evidence>
<dbReference type="RefSeq" id="WP_381438637.1">
    <property type="nucleotide sequence ID" value="NZ_JBHSNO010000015.1"/>
</dbReference>
<comment type="caution">
    <text evidence="11">The sequence shown here is derived from an EMBL/GenBank/DDBJ whole genome shotgun (WGS) entry which is preliminary data.</text>
</comment>
<comment type="similarity">
    <text evidence="2">Belongs to the GerABKC lipoprotein family.</text>
</comment>
<keyword evidence="7" id="KW-0449">Lipoprotein</keyword>
<comment type="subcellular location">
    <subcellularLocation>
        <location evidence="1">Membrane</location>
        <topology evidence="1">Lipid-anchor</topology>
    </subcellularLocation>
</comment>
<dbReference type="Gene3D" id="3.30.300.210">
    <property type="entry name" value="Nutrient germinant receptor protein C, domain 3"/>
    <property type="match status" value="1"/>
</dbReference>
<dbReference type="Pfam" id="PF05504">
    <property type="entry name" value="Spore_GerAC"/>
    <property type="match status" value="1"/>
</dbReference>
<dbReference type="PANTHER" id="PTHR35789">
    <property type="entry name" value="SPORE GERMINATION PROTEIN B3"/>
    <property type="match status" value="1"/>
</dbReference>
<dbReference type="InterPro" id="IPR038501">
    <property type="entry name" value="Spore_GerAC_C_sf"/>
</dbReference>
<keyword evidence="4 8" id="KW-0732">Signal</keyword>
<accession>A0ABW0TRY6</accession>
<sequence length="384" mass="44135">MNKKMIAILILLMPILTSCWDVNEPERMLYIHGVGVDFEDGQYKVYSQIIDFSNTAKSDQPVSKAIQSEVGFATGETIDEAIFELYHSIDQRVFWGHFSYLILSEEAMKDGRLNSIVDSFIRYRETRYQIWVYSTKDPVKDVLLVTPIINKAITLSKLGDPVNSFKQESFIEPLNFRELIIALNEPSYEARIPYISVIENWETVEGPNTSAKLTGVGVVATNKFKGFITEEKVNGLQWMTNATKRGEVTTKLNMDEQSYLTVIIDKLKVKVKPIVENDNVTFDIDVRVDVAVSNIEGKITPSKIRKEIAKQIKKEIEATYEEGLKHDVDIYRLSEHLYRKDVKTWKRIQEDGKVELTKDSIHNLNVKVEKIESSRKSLRKTIEK</sequence>
<keyword evidence="5" id="KW-0472">Membrane</keyword>
<evidence type="ECO:0000313" key="11">
    <source>
        <dbReference type="EMBL" id="MFC5591179.1"/>
    </source>
</evidence>
<proteinExistence type="inferred from homology"/>
<evidence type="ECO:0000256" key="8">
    <source>
        <dbReference type="SAM" id="SignalP"/>
    </source>
</evidence>
<name>A0ABW0TRY6_9BACL</name>
<organism evidence="11 12">
    <name type="scientific">Sporosarcina soli</name>
    <dbReference type="NCBI Taxonomy" id="334736"/>
    <lineage>
        <taxon>Bacteria</taxon>
        <taxon>Bacillati</taxon>
        <taxon>Bacillota</taxon>
        <taxon>Bacilli</taxon>
        <taxon>Bacillales</taxon>
        <taxon>Caryophanaceae</taxon>
        <taxon>Sporosarcina</taxon>
    </lineage>
</organism>
<evidence type="ECO:0000256" key="4">
    <source>
        <dbReference type="ARBA" id="ARBA00022729"/>
    </source>
</evidence>
<evidence type="ECO:0000259" key="9">
    <source>
        <dbReference type="Pfam" id="PF05504"/>
    </source>
</evidence>
<keyword evidence="3" id="KW-0309">Germination</keyword>
<dbReference type="Pfam" id="PF25198">
    <property type="entry name" value="Spore_GerAC_N"/>
    <property type="match status" value="1"/>
</dbReference>
<keyword evidence="12" id="KW-1185">Reference proteome</keyword>